<evidence type="ECO:0000313" key="2">
    <source>
        <dbReference type="EMBL" id="KAF9739919.1"/>
    </source>
</evidence>
<protein>
    <submittedName>
        <fullName evidence="2">5'/3'-nucleotidase SurE</fullName>
    </submittedName>
</protein>
<dbReference type="EMBL" id="WJXW01000002">
    <property type="protein sequence ID" value="KAF9739919.1"/>
    <property type="molecule type" value="Genomic_DNA"/>
</dbReference>
<name>A0A9P6GQX8_9PLEO</name>
<dbReference type="GO" id="GO:0000932">
    <property type="term" value="C:P-body"/>
    <property type="evidence" value="ECO:0007669"/>
    <property type="project" value="TreeGrafter"/>
</dbReference>
<gene>
    <name evidence="2" type="ORF">PMIN01_02554</name>
</gene>
<comment type="caution">
    <text evidence="2">The sequence shown here is derived from an EMBL/GenBank/DDBJ whole genome shotgun (WGS) entry which is preliminary data.</text>
</comment>
<dbReference type="PROSITE" id="PS51221">
    <property type="entry name" value="TTL"/>
    <property type="match status" value="1"/>
</dbReference>
<dbReference type="SUPFAM" id="SSF56059">
    <property type="entry name" value="Glutathione synthetase ATP-binding domain-like"/>
    <property type="match status" value="1"/>
</dbReference>
<dbReference type="Proteomes" id="UP000756921">
    <property type="component" value="Unassembled WGS sequence"/>
</dbReference>
<sequence>MATATASPPSPDPTKIYALIAYEDPYVQPLIVAAVQRCFPPGTIQLITSLDDVPSKFSRLLQWVQYESIDFEHLLSQPSVHLANAYVIRKALIRKHYLSTTVANWVAKHPASALVKGWKQGVEFEVDYAEFLDDALVEAWELRESWARGEGGKREWWILKPGMSERGQGIRLFSSEEELTTIFEGWDPESDDEEEDEDEDEDARSDAAGEEEKDVDDGDGIITSQLRHFVAQPYIHPPLLFQNRKFHIRTYVLATSALRVYVYKPLLALFAARPYSAPSSTAFEDGDAEDALRSHLTNTCLQDTGEREGSVGLFWDLPDSIPPQPSFSDDEDAIKEFDIPLDATWKSVVFARVCSITGEVFEAAARAMSIHFQPLPNAFEIFGLDFMVGREPDGELRTYLLEVNAFPDFRQTGDECKGVVEGLMESVVRTAVVPFFDAEKKMEVGDGEDGGLVKVLDVDLGRR</sequence>
<feature type="region of interest" description="Disordered" evidence="1">
    <location>
        <begin position="184"/>
        <end position="218"/>
    </location>
</feature>
<feature type="compositionally biased region" description="Acidic residues" evidence="1">
    <location>
        <begin position="186"/>
        <end position="218"/>
    </location>
</feature>
<evidence type="ECO:0000256" key="1">
    <source>
        <dbReference type="SAM" id="MobiDB-lite"/>
    </source>
</evidence>
<dbReference type="PANTHER" id="PTHR47551">
    <property type="entry name" value="TUBULIN--TYROSINE LIGASE PBY1-RELATED"/>
    <property type="match status" value="1"/>
</dbReference>
<dbReference type="InterPro" id="IPR004344">
    <property type="entry name" value="TTL/TTLL_fam"/>
</dbReference>
<accession>A0A9P6GQX8</accession>
<dbReference type="InterPro" id="IPR027746">
    <property type="entry name" value="TTL"/>
</dbReference>
<dbReference type="PANTHER" id="PTHR47551:SF1">
    <property type="entry name" value="TUBULIN--TYROSINE LIGASE PBY1-RELATED"/>
    <property type="match status" value="1"/>
</dbReference>
<evidence type="ECO:0000313" key="3">
    <source>
        <dbReference type="Proteomes" id="UP000756921"/>
    </source>
</evidence>
<dbReference type="OrthoDB" id="202825at2759"/>
<proteinExistence type="predicted"/>
<reference evidence="2" key="1">
    <citation type="journal article" date="2020" name="Mol. Plant Microbe Interact.">
        <title>Genome Sequence of the Biocontrol Agent Coniothyrium minitans strain Conio (IMI 134523).</title>
        <authorList>
            <person name="Patel D."/>
            <person name="Shittu T.A."/>
            <person name="Baroncelli R."/>
            <person name="Muthumeenakshi S."/>
            <person name="Osborne T.H."/>
            <person name="Janganan T.K."/>
            <person name="Sreenivasaprasad S."/>
        </authorList>
    </citation>
    <scope>NUCLEOTIDE SEQUENCE</scope>
    <source>
        <strain evidence="2">Conio</strain>
    </source>
</reference>
<organism evidence="2 3">
    <name type="scientific">Paraphaeosphaeria minitans</name>
    <dbReference type="NCBI Taxonomy" id="565426"/>
    <lineage>
        <taxon>Eukaryota</taxon>
        <taxon>Fungi</taxon>
        <taxon>Dikarya</taxon>
        <taxon>Ascomycota</taxon>
        <taxon>Pezizomycotina</taxon>
        <taxon>Dothideomycetes</taxon>
        <taxon>Pleosporomycetidae</taxon>
        <taxon>Pleosporales</taxon>
        <taxon>Massarineae</taxon>
        <taxon>Didymosphaeriaceae</taxon>
        <taxon>Paraphaeosphaeria</taxon>
    </lineage>
</organism>
<keyword evidence="3" id="KW-1185">Reference proteome</keyword>
<dbReference type="AlphaFoldDB" id="A0A9P6GQX8"/>
<dbReference type="Pfam" id="PF03133">
    <property type="entry name" value="TTL"/>
    <property type="match status" value="1"/>
</dbReference>
<dbReference type="Gene3D" id="3.30.470.20">
    <property type="entry name" value="ATP-grasp fold, B domain"/>
    <property type="match status" value="1"/>
</dbReference>